<organism evidence="1">
    <name type="scientific">Proteinivorax tanatarense</name>
    <dbReference type="NCBI Taxonomy" id="1260629"/>
    <lineage>
        <taxon>Bacteria</taxon>
        <taxon>Bacillati</taxon>
        <taxon>Bacillota</taxon>
        <taxon>Clostridia</taxon>
        <taxon>Eubacteriales</taxon>
        <taxon>Proteinivoracaceae</taxon>
        <taxon>Proteinivorax</taxon>
    </lineage>
</organism>
<accession>A0AAU7VN71</accession>
<name>A0AAU7VN71_9FIRM</name>
<reference evidence="1" key="2">
    <citation type="submission" date="2024-06" db="EMBL/GenBank/DDBJ databases">
        <authorList>
            <person name="Petrova K.O."/>
            <person name="Toshchakov S.V."/>
            <person name="Boltjanskaja Y.V."/>
            <person name="Kevbrin V."/>
        </authorList>
    </citation>
    <scope>NUCLEOTIDE SEQUENCE</scope>
    <source>
        <strain evidence="1">Z-910T</strain>
    </source>
</reference>
<proteinExistence type="predicted"/>
<dbReference type="RefSeq" id="WP_350344246.1">
    <property type="nucleotide sequence ID" value="NZ_CP158367.1"/>
</dbReference>
<dbReference type="AlphaFoldDB" id="A0AAU7VN71"/>
<reference evidence="1" key="1">
    <citation type="journal article" date="2013" name="Extremophiles">
        <title>Proteinivorax tanatarense gen. nov., sp. nov., an anaerobic, haloalkaliphilic, proteolytic bacterium isolated from a decaying algal bloom, and proposal of Proteinivoraceae fam. nov.</title>
        <authorList>
            <person name="Kevbrin V."/>
            <person name="Boltyanskaya Y."/>
            <person name="Zhilina T."/>
            <person name="Kolganova T."/>
            <person name="Lavrentjeva E."/>
            <person name="Kuznetsov B."/>
        </authorList>
    </citation>
    <scope>NUCLEOTIDE SEQUENCE</scope>
    <source>
        <strain evidence="1">Z-910T</strain>
    </source>
</reference>
<protein>
    <submittedName>
        <fullName evidence="1">Uncharacterized protein</fullName>
    </submittedName>
</protein>
<gene>
    <name evidence="1" type="ORF">PRVXT_000638</name>
</gene>
<sequence>MSLKLEKIKSYLPQYLDTIKNQDTSLIDSLYELTTKAMAHLYTMFMRIAT</sequence>
<evidence type="ECO:0000313" key="1">
    <source>
        <dbReference type="EMBL" id="XBX75502.1"/>
    </source>
</evidence>
<dbReference type="EMBL" id="CP158367">
    <property type="protein sequence ID" value="XBX75502.1"/>
    <property type="molecule type" value="Genomic_DNA"/>
</dbReference>